<keyword evidence="3" id="KW-0732">Signal</keyword>
<name>A0A1I1LJT7_9FLAO</name>
<feature type="domain" description="RagB/SusD" evidence="6">
    <location>
        <begin position="294"/>
        <end position="562"/>
    </location>
</feature>
<dbReference type="Gene3D" id="1.25.40.390">
    <property type="match status" value="1"/>
</dbReference>
<evidence type="ECO:0000256" key="4">
    <source>
        <dbReference type="ARBA" id="ARBA00023136"/>
    </source>
</evidence>
<gene>
    <name evidence="8" type="ORF">SAMN04487907_107149</name>
</gene>
<dbReference type="OrthoDB" id="5694214at2"/>
<evidence type="ECO:0000256" key="2">
    <source>
        <dbReference type="ARBA" id="ARBA00006275"/>
    </source>
</evidence>
<dbReference type="AlphaFoldDB" id="A0A1I1LJT7"/>
<dbReference type="Proteomes" id="UP000199438">
    <property type="component" value="Unassembled WGS sequence"/>
</dbReference>
<dbReference type="STRING" id="1334022.SAMN04487907_107149"/>
<comment type="subcellular location">
    <subcellularLocation>
        <location evidence="1">Cell outer membrane</location>
    </subcellularLocation>
</comment>
<dbReference type="InterPro" id="IPR011990">
    <property type="entry name" value="TPR-like_helical_dom_sf"/>
</dbReference>
<sequence length="563" mass="63437">MKIYKTLLFTGILSAMVSCDYVEPYPIQDQSDEDLWSHANYGEGLLTRAYTGLNTVINEQMLMDTYTDNAVPATPGENAIAVGNWTVENNPIGNWTENYNNIKYINIFLEHAEDLIYSVSDPVQNDIENSQRIGEAYFLRAWYHAELLKHYAGEVDGQIMGIPIVTTPLEEAETLDLPRNTYEEVVAQIVSDCDLAIERLPLMYNNGSETFSGLANRGRGSGLGAMALKARVYLNAASPAYGPSTSDLWLRAANAAVEAMDASGGLTDLSPFGNFNDADNFENIWIQPTYIDNSLESLYYPPSLYGSGNINPSQNLVDAFPASDGYPIEDSDLYAEDTPYENRDPRFERFIFYNGDDYNGNIIETFVGGQDAPGGLNQQGTRTGYYMKKQLSMNVRLTPGDATTDEKFKVYLSRTELYLNFAEAANEALGPDDASLGYSAAQVMETIRRRAGIDSDAEVEGFQDEYLTQQSMAGTDAFRDFIHNERRIELSFEGFRFWDTRRWNDELNHTIEGVRITPAGDGEYTYNYIDVEQHQYQEYMRYVPLPFEQVLIMDNLSQNDGWN</sequence>
<dbReference type="PROSITE" id="PS51257">
    <property type="entry name" value="PROKAR_LIPOPROTEIN"/>
    <property type="match status" value="1"/>
</dbReference>
<comment type="similarity">
    <text evidence="2">Belongs to the SusD family.</text>
</comment>
<feature type="domain" description="SusD-like N-terminal" evidence="7">
    <location>
        <begin position="57"/>
        <end position="206"/>
    </location>
</feature>
<evidence type="ECO:0000313" key="9">
    <source>
        <dbReference type="Proteomes" id="UP000199438"/>
    </source>
</evidence>
<keyword evidence="4" id="KW-0472">Membrane</keyword>
<organism evidence="8 9">
    <name type="scientific">Zunongwangia mangrovi</name>
    <dbReference type="NCBI Taxonomy" id="1334022"/>
    <lineage>
        <taxon>Bacteria</taxon>
        <taxon>Pseudomonadati</taxon>
        <taxon>Bacteroidota</taxon>
        <taxon>Flavobacteriia</taxon>
        <taxon>Flavobacteriales</taxon>
        <taxon>Flavobacteriaceae</taxon>
        <taxon>Zunongwangia</taxon>
    </lineage>
</organism>
<dbReference type="InterPro" id="IPR012944">
    <property type="entry name" value="SusD_RagB_dom"/>
</dbReference>
<accession>A0A1I1LJT7</accession>
<evidence type="ECO:0000256" key="3">
    <source>
        <dbReference type="ARBA" id="ARBA00022729"/>
    </source>
</evidence>
<proteinExistence type="inferred from homology"/>
<keyword evidence="9" id="KW-1185">Reference proteome</keyword>
<dbReference type="EMBL" id="FOKV01000007">
    <property type="protein sequence ID" value="SFC70603.1"/>
    <property type="molecule type" value="Genomic_DNA"/>
</dbReference>
<protein>
    <submittedName>
        <fullName evidence="8">Starch-binding associating with outer membrane</fullName>
    </submittedName>
</protein>
<evidence type="ECO:0000313" key="8">
    <source>
        <dbReference type="EMBL" id="SFC70603.1"/>
    </source>
</evidence>
<dbReference type="RefSeq" id="WP_092543918.1">
    <property type="nucleotide sequence ID" value="NZ_FOKV01000007.1"/>
</dbReference>
<dbReference type="Pfam" id="PF14322">
    <property type="entry name" value="SusD-like_3"/>
    <property type="match status" value="1"/>
</dbReference>
<dbReference type="SUPFAM" id="SSF48452">
    <property type="entry name" value="TPR-like"/>
    <property type="match status" value="1"/>
</dbReference>
<dbReference type="GO" id="GO:0009279">
    <property type="term" value="C:cell outer membrane"/>
    <property type="evidence" value="ECO:0007669"/>
    <property type="project" value="UniProtKB-SubCell"/>
</dbReference>
<dbReference type="Pfam" id="PF07980">
    <property type="entry name" value="SusD_RagB"/>
    <property type="match status" value="1"/>
</dbReference>
<evidence type="ECO:0000259" key="6">
    <source>
        <dbReference type="Pfam" id="PF07980"/>
    </source>
</evidence>
<keyword evidence="5" id="KW-0998">Cell outer membrane</keyword>
<reference evidence="9" key="1">
    <citation type="submission" date="2016-10" db="EMBL/GenBank/DDBJ databases">
        <authorList>
            <person name="Varghese N."/>
            <person name="Submissions S."/>
        </authorList>
    </citation>
    <scope>NUCLEOTIDE SEQUENCE [LARGE SCALE GENOMIC DNA]</scope>
    <source>
        <strain evidence="9">DSM 24499</strain>
    </source>
</reference>
<evidence type="ECO:0000259" key="7">
    <source>
        <dbReference type="Pfam" id="PF14322"/>
    </source>
</evidence>
<dbReference type="InterPro" id="IPR033985">
    <property type="entry name" value="SusD-like_N"/>
</dbReference>
<evidence type="ECO:0000256" key="5">
    <source>
        <dbReference type="ARBA" id="ARBA00023237"/>
    </source>
</evidence>
<evidence type="ECO:0000256" key="1">
    <source>
        <dbReference type="ARBA" id="ARBA00004442"/>
    </source>
</evidence>